<dbReference type="AlphaFoldDB" id="H8GA48"/>
<gene>
    <name evidence="1" type="ORF">SacazDRAFT_01651</name>
</gene>
<protein>
    <recommendedName>
        <fullName evidence="3">PE domain-containing protein</fullName>
    </recommendedName>
</protein>
<dbReference type="HOGENOM" id="CLU_1873935_0_0_11"/>
<sequence>MNVNDDGDQAMVFTRTLSGLELKRMATGQGFSVDDTTGERMIRALQDMVDLLEERWSTLEKLATNPPLSVSATAQWTAQRTVATASDEYGLLTQLRAARDELPQYIEAIRAAKRGYSETEAAHQKSIEGLSPS</sequence>
<dbReference type="RefSeq" id="WP_005440404.1">
    <property type="nucleotide sequence ID" value="NZ_CM001466.1"/>
</dbReference>
<dbReference type="OrthoDB" id="3699236at2"/>
<evidence type="ECO:0008006" key="3">
    <source>
        <dbReference type="Google" id="ProtNLM"/>
    </source>
</evidence>
<dbReference type="EMBL" id="CM001466">
    <property type="protein sequence ID" value="EHY88575.1"/>
    <property type="molecule type" value="Genomic_DNA"/>
</dbReference>
<organism evidence="1 2">
    <name type="scientific">Saccharomonospora azurea NA-128</name>
    <dbReference type="NCBI Taxonomy" id="882081"/>
    <lineage>
        <taxon>Bacteria</taxon>
        <taxon>Bacillati</taxon>
        <taxon>Actinomycetota</taxon>
        <taxon>Actinomycetes</taxon>
        <taxon>Pseudonocardiales</taxon>
        <taxon>Pseudonocardiaceae</taxon>
        <taxon>Saccharomonospora</taxon>
    </lineage>
</organism>
<evidence type="ECO:0000313" key="2">
    <source>
        <dbReference type="Proteomes" id="UP000004705"/>
    </source>
</evidence>
<reference evidence="1 2" key="1">
    <citation type="journal article" date="2012" name="Stand. Genomic Sci.">
        <title>Genome sequence of the soil bacterium Saccharomonospora azurea type strain (NA-128(T)).</title>
        <authorList>
            <person name="Klenk H.P."/>
            <person name="Held B."/>
            <person name="Lucas S."/>
            <person name="Lapidus A."/>
            <person name="Copeland A."/>
            <person name="Hammon N."/>
            <person name="Pitluck S."/>
            <person name="Goodwin L.A."/>
            <person name="Han C."/>
            <person name="Tapia R."/>
            <person name="Brambilla E.M."/>
            <person name="Potter G."/>
            <person name="Land M."/>
            <person name="Ivanova N."/>
            <person name="Rohde M."/>
            <person name="Goker M."/>
            <person name="Detter J.C."/>
            <person name="Kyrpides N.C."/>
            <person name="Woyke T."/>
        </authorList>
    </citation>
    <scope>NUCLEOTIDE SEQUENCE [LARGE SCALE GENOMIC DNA]</scope>
    <source>
        <strain evidence="1 2">NA-128</strain>
    </source>
</reference>
<proteinExistence type="predicted"/>
<dbReference type="Proteomes" id="UP000004705">
    <property type="component" value="Chromosome"/>
</dbReference>
<name>H8GA48_9PSEU</name>
<evidence type="ECO:0000313" key="1">
    <source>
        <dbReference type="EMBL" id="EHY88575.1"/>
    </source>
</evidence>
<accession>H8GA48</accession>
<keyword evidence="2" id="KW-1185">Reference proteome</keyword>